<feature type="region of interest" description="Disordered" evidence="1">
    <location>
        <begin position="137"/>
        <end position="156"/>
    </location>
</feature>
<evidence type="ECO:0000313" key="2">
    <source>
        <dbReference type="EMBL" id="NEC92603.1"/>
    </source>
</evidence>
<dbReference type="EMBL" id="JAAGLU010000082">
    <property type="protein sequence ID" value="NEC92603.1"/>
    <property type="molecule type" value="Genomic_DNA"/>
</dbReference>
<comment type="caution">
    <text evidence="2">The sequence shown here is derived from an EMBL/GenBank/DDBJ whole genome shotgun (WGS) entry which is preliminary data.</text>
</comment>
<reference evidence="2" key="1">
    <citation type="submission" date="2020-01" db="EMBL/GenBank/DDBJ databases">
        <title>Insect and environment-associated Actinomycetes.</title>
        <authorList>
            <person name="Currrie C."/>
            <person name="Chevrette M."/>
            <person name="Carlson C."/>
            <person name="Stubbendieck R."/>
            <person name="Wendt-Pienkowski E."/>
        </authorList>
    </citation>
    <scope>NUCLEOTIDE SEQUENCE</scope>
    <source>
        <strain evidence="2">SID12501</strain>
    </source>
</reference>
<dbReference type="AlphaFoldDB" id="A0A6B3C724"/>
<evidence type="ECO:0000256" key="1">
    <source>
        <dbReference type="SAM" id="MobiDB-lite"/>
    </source>
</evidence>
<protein>
    <submittedName>
        <fullName evidence="2">Uncharacterized protein</fullName>
    </submittedName>
</protein>
<organism evidence="2">
    <name type="scientific">Streptomyces sp. SID12501</name>
    <dbReference type="NCBI Taxonomy" id="2706042"/>
    <lineage>
        <taxon>Bacteria</taxon>
        <taxon>Bacillati</taxon>
        <taxon>Actinomycetota</taxon>
        <taxon>Actinomycetes</taxon>
        <taxon>Kitasatosporales</taxon>
        <taxon>Streptomycetaceae</taxon>
        <taxon>Streptomyces</taxon>
    </lineage>
</organism>
<sequence length="286" mass="32950">MSTCWTIFEFDGYAVELTRRAWLLPWGRTTRFALDSLLVLDIPRRRSRDNAPRDNNVLVLHGEDGARAWTEHIFLGRSARRLGRFVWFTYCVNEALAERVRLLLAARGPSTPGGPAAWDAEYTEMIMRLLCGPPPRWPHRGQPQSAAPLDSLTTPPSGHRPLRELLADGRLNEFWLFVRSPPAPVNWEPRAEFVLRWGRELHHADFRPSVAWDLNYKSADWGRILGKLRHRLLAAAVRHAVDHPDLDVEDRPHPLRRLWRWAGFDEYTVARHAHDRLSVTAGPARP</sequence>
<accession>A0A6B3C724</accession>
<proteinExistence type="predicted"/>
<name>A0A6B3C724_9ACTN</name>
<dbReference type="RefSeq" id="WP_164324431.1">
    <property type="nucleotide sequence ID" value="NZ_JAAGLU010000082.1"/>
</dbReference>
<gene>
    <name evidence="2" type="ORF">G3I71_44190</name>
</gene>